<dbReference type="EMBL" id="BBZA01000001">
    <property type="protein sequence ID" value="GAP61588.1"/>
    <property type="molecule type" value="Genomic_DNA"/>
</dbReference>
<dbReference type="PANTHER" id="PTHR30055:SF228">
    <property type="entry name" value="TRANSCRIPTIONAL REGULATOR-RELATED"/>
    <property type="match status" value="1"/>
</dbReference>
<keyword evidence="3 5" id="KW-0238">DNA-binding</keyword>
<dbReference type="OrthoDB" id="9812484at2"/>
<dbReference type="SUPFAM" id="SSF48498">
    <property type="entry name" value="Tetracyclin repressor-like, C-terminal domain"/>
    <property type="match status" value="1"/>
</dbReference>
<reference evidence="8" key="2">
    <citation type="submission" date="2015-08" db="EMBL/GenBank/DDBJ databases">
        <title>Draft Genome Sequence of a Heterotrophic Facultative Anaerobic Bacterium Ardenticatena maritima Strain 110S.</title>
        <authorList>
            <person name="Kawaichi S."/>
            <person name="Yoshida T."/>
            <person name="Sako Y."/>
            <person name="Nakamura R."/>
        </authorList>
    </citation>
    <scope>NUCLEOTIDE SEQUENCE [LARGE SCALE GENOMIC DNA]</scope>
    <source>
        <strain evidence="8">110S</strain>
    </source>
</reference>
<dbReference type="FunFam" id="1.10.10.60:FF:000141">
    <property type="entry name" value="TetR family transcriptional regulator"/>
    <property type="match status" value="1"/>
</dbReference>
<dbReference type="SUPFAM" id="SSF46689">
    <property type="entry name" value="Homeodomain-like"/>
    <property type="match status" value="1"/>
</dbReference>
<dbReference type="PROSITE" id="PS50977">
    <property type="entry name" value="HTH_TETR_2"/>
    <property type="match status" value="1"/>
</dbReference>
<evidence type="ECO:0000313" key="8">
    <source>
        <dbReference type="Proteomes" id="UP000037784"/>
    </source>
</evidence>
<dbReference type="GO" id="GO:0045892">
    <property type="term" value="P:negative regulation of DNA-templated transcription"/>
    <property type="evidence" value="ECO:0007669"/>
    <property type="project" value="UniProtKB-ARBA"/>
</dbReference>
<dbReference type="Pfam" id="PF00440">
    <property type="entry name" value="TetR_N"/>
    <property type="match status" value="1"/>
</dbReference>
<comment type="caution">
    <text evidence="7">The sequence shown here is derived from an EMBL/GenBank/DDBJ whole genome shotgun (WGS) entry which is preliminary data.</text>
</comment>
<name>A0A0M9UB95_9CHLR</name>
<dbReference type="PRINTS" id="PR00455">
    <property type="entry name" value="HTHTETR"/>
</dbReference>
<dbReference type="InterPro" id="IPR036271">
    <property type="entry name" value="Tet_transcr_reg_TetR-rel_C_sf"/>
</dbReference>
<dbReference type="InterPro" id="IPR001647">
    <property type="entry name" value="HTH_TetR"/>
</dbReference>
<evidence type="ECO:0000256" key="3">
    <source>
        <dbReference type="ARBA" id="ARBA00023125"/>
    </source>
</evidence>
<dbReference type="InParanoid" id="A0A0M9UB95"/>
<feature type="DNA-binding region" description="H-T-H motif" evidence="5">
    <location>
        <begin position="30"/>
        <end position="49"/>
    </location>
</feature>
<evidence type="ECO:0000256" key="2">
    <source>
        <dbReference type="ARBA" id="ARBA00023015"/>
    </source>
</evidence>
<accession>A0A0M9UB95</accession>
<dbReference type="InterPro" id="IPR009057">
    <property type="entry name" value="Homeodomain-like_sf"/>
</dbReference>
<organism evidence="7 8">
    <name type="scientific">Ardenticatena maritima</name>
    <dbReference type="NCBI Taxonomy" id="872965"/>
    <lineage>
        <taxon>Bacteria</taxon>
        <taxon>Bacillati</taxon>
        <taxon>Chloroflexota</taxon>
        <taxon>Ardenticatenia</taxon>
        <taxon>Ardenticatenales</taxon>
        <taxon>Ardenticatenaceae</taxon>
        <taxon>Ardenticatena</taxon>
    </lineage>
</organism>
<feature type="domain" description="HTH tetR-type" evidence="6">
    <location>
        <begin position="7"/>
        <end position="67"/>
    </location>
</feature>
<dbReference type="AlphaFoldDB" id="A0A0M9UB95"/>
<evidence type="ECO:0000256" key="5">
    <source>
        <dbReference type="PROSITE-ProRule" id="PRU00335"/>
    </source>
</evidence>
<dbReference type="InterPro" id="IPR050109">
    <property type="entry name" value="HTH-type_TetR-like_transc_reg"/>
</dbReference>
<dbReference type="Pfam" id="PF13977">
    <property type="entry name" value="TetR_C_6"/>
    <property type="match status" value="1"/>
</dbReference>
<evidence type="ECO:0000313" key="7">
    <source>
        <dbReference type="EMBL" id="GAP61588.1"/>
    </source>
</evidence>
<dbReference type="InterPro" id="IPR039538">
    <property type="entry name" value="BetI_C"/>
</dbReference>
<sequence>MPPTAPEERRAKILQAAARVFAQQGFQAARMEDIAAEAGVAKGTLYLYFKNKDDLVLGLLEQFFTVEFSSLHALLDAPGSVRERLEQLSLHLAQETLAMQDLLAIGYEFYAVAARRPDVREVLRAYFQQWHEALATLLQQGVERGELRAVDVDAAATTLIALFEGTVLLWFTDPQSVRLTYHLQQGIALFFDGMTKQPGGTP</sequence>
<evidence type="ECO:0000256" key="4">
    <source>
        <dbReference type="ARBA" id="ARBA00023163"/>
    </source>
</evidence>
<dbReference type="Gene3D" id="1.10.357.10">
    <property type="entry name" value="Tetracycline Repressor, domain 2"/>
    <property type="match status" value="1"/>
</dbReference>
<keyword evidence="2" id="KW-0805">Transcription regulation</keyword>
<evidence type="ECO:0000256" key="1">
    <source>
        <dbReference type="ARBA" id="ARBA00022491"/>
    </source>
</evidence>
<dbReference type="Proteomes" id="UP000037784">
    <property type="component" value="Unassembled WGS sequence"/>
</dbReference>
<dbReference type="PANTHER" id="PTHR30055">
    <property type="entry name" value="HTH-TYPE TRANSCRIPTIONAL REGULATOR RUTR"/>
    <property type="match status" value="1"/>
</dbReference>
<dbReference type="GO" id="GO:0003700">
    <property type="term" value="F:DNA-binding transcription factor activity"/>
    <property type="evidence" value="ECO:0007669"/>
    <property type="project" value="TreeGrafter"/>
</dbReference>
<keyword evidence="1" id="KW-0678">Repressor</keyword>
<dbReference type="GO" id="GO:0000976">
    <property type="term" value="F:transcription cis-regulatory region binding"/>
    <property type="evidence" value="ECO:0007669"/>
    <property type="project" value="TreeGrafter"/>
</dbReference>
<keyword evidence="8" id="KW-1185">Reference proteome</keyword>
<gene>
    <name evidence="7" type="ORF">ARMA_0011</name>
</gene>
<keyword evidence="4" id="KW-0804">Transcription</keyword>
<protein>
    <recommendedName>
        <fullName evidence="6">HTH tetR-type domain-containing protein</fullName>
    </recommendedName>
</protein>
<evidence type="ECO:0000259" key="6">
    <source>
        <dbReference type="PROSITE" id="PS50977"/>
    </source>
</evidence>
<dbReference type="Gene3D" id="1.10.10.60">
    <property type="entry name" value="Homeodomain-like"/>
    <property type="match status" value="1"/>
</dbReference>
<dbReference type="RefSeq" id="WP_054491545.1">
    <property type="nucleotide sequence ID" value="NZ_BBZA01000001.1"/>
</dbReference>
<proteinExistence type="predicted"/>
<dbReference type="FunCoup" id="A0A0M9UB95">
    <property type="interactions" value="112"/>
</dbReference>
<reference evidence="7 8" key="1">
    <citation type="journal article" date="2015" name="Genome Announc.">
        <title>Draft Genome Sequence of a Heterotrophic Facultative Anaerobic Thermophilic Bacterium, Ardenticatena maritima Strain 110ST.</title>
        <authorList>
            <person name="Kawaichi S."/>
            <person name="Yoshida T."/>
            <person name="Sako Y."/>
            <person name="Nakamura R."/>
        </authorList>
    </citation>
    <scope>NUCLEOTIDE SEQUENCE [LARGE SCALE GENOMIC DNA]</scope>
    <source>
        <strain evidence="7 8">110S</strain>
    </source>
</reference>